<dbReference type="GO" id="GO:0003700">
    <property type="term" value="F:DNA-binding transcription factor activity"/>
    <property type="evidence" value="ECO:0007669"/>
    <property type="project" value="InterPro"/>
</dbReference>
<dbReference type="Pfam" id="PF01371">
    <property type="entry name" value="Trp_repressor"/>
    <property type="match status" value="1"/>
</dbReference>
<evidence type="ECO:0000256" key="7">
    <source>
        <dbReference type="ARBA" id="ARBA00023163"/>
    </source>
</evidence>
<dbReference type="SUPFAM" id="SSF48295">
    <property type="entry name" value="TrpR-like"/>
    <property type="match status" value="1"/>
</dbReference>
<comment type="similarity">
    <text evidence="2">Belongs to the TrpR family.</text>
</comment>
<dbReference type="GO" id="GO:0005737">
    <property type="term" value="C:cytoplasm"/>
    <property type="evidence" value="ECO:0007669"/>
    <property type="project" value="UniProtKB-SubCell"/>
</dbReference>
<dbReference type="InterPro" id="IPR038116">
    <property type="entry name" value="TrpR-like_sf"/>
</dbReference>
<comment type="subcellular location">
    <subcellularLocation>
        <location evidence="1">Cytoplasm</location>
    </subcellularLocation>
</comment>
<dbReference type="PANTHER" id="PTHR38025:SF1">
    <property type="entry name" value="TRP OPERON REPRESSOR"/>
    <property type="match status" value="1"/>
</dbReference>
<dbReference type="InterPro" id="IPR010921">
    <property type="entry name" value="Trp_repressor/repl_initiator"/>
</dbReference>
<evidence type="ECO:0000313" key="8">
    <source>
        <dbReference type="EMBL" id="MSU05681.1"/>
    </source>
</evidence>
<evidence type="ECO:0000256" key="6">
    <source>
        <dbReference type="ARBA" id="ARBA00023125"/>
    </source>
</evidence>
<keyword evidence="9" id="KW-1185">Reference proteome</keyword>
<dbReference type="InterPro" id="IPR013335">
    <property type="entry name" value="Trp_repress_bac"/>
</dbReference>
<proteinExistence type="inferred from homology"/>
<protein>
    <submittedName>
        <fullName evidence="8">Transcriptional regulator</fullName>
    </submittedName>
</protein>
<dbReference type="InterPro" id="IPR000831">
    <property type="entry name" value="Trp_repress"/>
</dbReference>
<dbReference type="EMBL" id="VUNN01000003">
    <property type="protein sequence ID" value="MSU05681.1"/>
    <property type="molecule type" value="Genomic_DNA"/>
</dbReference>
<evidence type="ECO:0000256" key="2">
    <source>
        <dbReference type="ARBA" id="ARBA00007027"/>
    </source>
</evidence>
<dbReference type="PANTHER" id="PTHR38025">
    <property type="entry name" value="TRP OPERON REPRESSOR"/>
    <property type="match status" value="1"/>
</dbReference>
<keyword evidence="4" id="KW-0678">Repressor</keyword>
<dbReference type="Proteomes" id="UP000460549">
    <property type="component" value="Unassembled WGS sequence"/>
</dbReference>
<keyword evidence="7" id="KW-0804">Transcription</keyword>
<evidence type="ECO:0000256" key="1">
    <source>
        <dbReference type="ARBA" id="ARBA00004496"/>
    </source>
</evidence>
<dbReference type="Gene3D" id="1.10.1270.10">
    <property type="entry name" value="TrpR-like"/>
    <property type="match status" value="1"/>
</dbReference>
<reference evidence="8 9" key="1">
    <citation type="submission" date="2019-08" db="EMBL/GenBank/DDBJ databases">
        <title>In-depth cultivation of the pig gut microbiome towards novel bacterial diversity and tailored functional studies.</title>
        <authorList>
            <person name="Wylensek D."/>
            <person name="Hitch T.C.A."/>
            <person name="Clavel T."/>
        </authorList>
    </citation>
    <scope>NUCLEOTIDE SEQUENCE [LARGE SCALE GENOMIC DNA]</scope>
    <source>
        <strain evidence="8 9">NM-380-WT-3C1</strain>
    </source>
</reference>
<evidence type="ECO:0000256" key="5">
    <source>
        <dbReference type="ARBA" id="ARBA00023015"/>
    </source>
</evidence>
<comment type="caution">
    <text evidence="8">The sequence shown here is derived from an EMBL/GenBank/DDBJ whole genome shotgun (WGS) entry which is preliminary data.</text>
</comment>
<evidence type="ECO:0000313" key="9">
    <source>
        <dbReference type="Proteomes" id="UP000460549"/>
    </source>
</evidence>
<evidence type="ECO:0000256" key="4">
    <source>
        <dbReference type="ARBA" id="ARBA00022491"/>
    </source>
</evidence>
<keyword evidence="6" id="KW-0238">DNA-binding</keyword>
<dbReference type="AlphaFoldDB" id="A0A7X2PB62"/>
<dbReference type="GO" id="GO:0043565">
    <property type="term" value="F:sequence-specific DNA binding"/>
    <property type="evidence" value="ECO:0007669"/>
    <property type="project" value="InterPro"/>
</dbReference>
<name>A0A7X2PB62_9SPIO</name>
<organism evidence="8 9">
    <name type="scientific">Bullifex porci</name>
    <dbReference type="NCBI Taxonomy" id="2606638"/>
    <lineage>
        <taxon>Bacteria</taxon>
        <taxon>Pseudomonadati</taxon>
        <taxon>Spirochaetota</taxon>
        <taxon>Spirochaetia</taxon>
        <taxon>Spirochaetales</taxon>
        <taxon>Spirochaetaceae</taxon>
        <taxon>Bullifex</taxon>
    </lineage>
</organism>
<evidence type="ECO:0000256" key="3">
    <source>
        <dbReference type="ARBA" id="ARBA00022490"/>
    </source>
</evidence>
<keyword evidence="3" id="KW-0963">Cytoplasm</keyword>
<accession>A0A7X2PB62</accession>
<keyword evidence="5" id="KW-0805">Transcription regulation</keyword>
<gene>
    <name evidence="8" type="ORF">FYJ80_02650</name>
</gene>
<sequence length="94" mass="11337">MDKYEDLLDLFASTNDRESMRLLFEDMFTDAEIKDLEIRWKLMNDLYNHVPQREIASNLHISLCRITRGSKMLKKKDGYVKSYLSNHYDDHLHR</sequence>